<feature type="repeat" description="TPR" evidence="7">
    <location>
        <begin position="463"/>
        <end position="496"/>
    </location>
</feature>
<evidence type="ECO:0000256" key="1">
    <source>
        <dbReference type="ARBA" id="ARBA00022618"/>
    </source>
</evidence>
<dbReference type="InterPro" id="IPR011990">
    <property type="entry name" value="TPR-like_helical_dom_sf"/>
</dbReference>
<keyword evidence="5 7" id="KW-0802">TPR repeat</keyword>
<dbReference type="eggNOG" id="KOG1173">
    <property type="taxonomic scope" value="Eukaryota"/>
</dbReference>
<dbReference type="AlphaFoldDB" id="S7Q2K2"/>
<dbReference type="GO" id="GO:0005680">
    <property type="term" value="C:anaphase-promoting complex"/>
    <property type="evidence" value="ECO:0007669"/>
    <property type="project" value="UniProtKB-ARBA"/>
</dbReference>
<feature type="repeat" description="TPR" evidence="7">
    <location>
        <begin position="429"/>
        <end position="462"/>
    </location>
</feature>
<dbReference type="SMART" id="SM00028">
    <property type="entry name" value="TPR"/>
    <property type="match status" value="6"/>
</dbReference>
<dbReference type="PROSITE" id="PS50005">
    <property type="entry name" value="TPR"/>
    <property type="match status" value="5"/>
</dbReference>
<keyword evidence="10" id="KW-1185">Reference proteome</keyword>
<dbReference type="RefSeq" id="XP_007867533.1">
    <property type="nucleotide sequence ID" value="XM_007869342.1"/>
</dbReference>
<dbReference type="PROSITE" id="PS50293">
    <property type="entry name" value="TPR_REGION"/>
    <property type="match status" value="1"/>
</dbReference>
<dbReference type="Pfam" id="PF13181">
    <property type="entry name" value="TPR_8"/>
    <property type="match status" value="2"/>
</dbReference>
<reference evidence="9 10" key="1">
    <citation type="journal article" date="2012" name="Science">
        <title>The Paleozoic origin of enzymatic lignin decomposition reconstructed from 31 fungal genomes.</title>
        <authorList>
            <person name="Floudas D."/>
            <person name="Binder M."/>
            <person name="Riley R."/>
            <person name="Barry K."/>
            <person name="Blanchette R.A."/>
            <person name="Henrissat B."/>
            <person name="Martinez A.T."/>
            <person name="Otillar R."/>
            <person name="Spatafora J.W."/>
            <person name="Yadav J.S."/>
            <person name="Aerts A."/>
            <person name="Benoit I."/>
            <person name="Boyd A."/>
            <person name="Carlson A."/>
            <person name="Copeland A."/>
            <person name="Coutinho P.M."/>
            <person name="de Vries R.P."/>
            <person name="Ferreira P."/>
            <person name="Findley K."/>
            <person name="Foster B."/>
            <person name="Gaskell J."/>
            <person name="Glotzer D."/>
            <person name="Gorecki P."/>
            <person name="Heitman J."/>
            <person name="Hesse C."/>
            <person name="Hori C."/>
            <person name="Igarashi K."/>
            <person name="Jurgens J.A."/>
            <person name="Kallen N."/>
            <person name="Kersten P."/>
            <person name="Kohler A."/>
            <person name="Kuees U."/>
            <person name="Kumar T.K.A."/>
            <person name="Kuo A."/>
            <person name="LaButti K."/>
            <person name="Larrondo L.F."/>
            <person name="Lindquist E."/>
            <person name="Ling A."/>
            <person name="Lombard V."/>
            <person name="Lucas S."/>
            <person name="Lundell T."/>
            <person name="Martin R."/>
            <person name="McLaughlin D.J."/>
            <person name="Morgenstern I."/>
            <person name="Morin E."/>
            <person name="Murat C."/>
            <person name="Nagy L.G."/>
            <person name="Nolan M."/>
            <person name="Ohm R.A."/>
            <person name="Patyshakuliyeva A."/>
            <person name="Rokas A."/>
            <person name="Ruiz-Duenas F.J."/>
            <person name="Sabat G."/>
            <person name="Salamov A."/>
            <person name="Samejima M."/>
            <person name="Schmutz J."/>
            <person name="Slot J.C."/>
            <person name="St John F."/>
            <person name="Stenlid J."/>
            <person name="Sun H."/>
            <person name="Sun S."/>
            <person name="Syed K."/>
            <person name="Tsang A."/>
            <person name="Wiebenga A."/>
            <person name="Young D."/>
            <person name="Pisabarro A."/>
            <person name="Eastwood D.C."/>
            <person name="Martin F."/>
            <person name="Cullen D."/>
            <person name="Grigoriev I.V."/>
            <person name="Hibbett D.S."/>
        </authorList>
    </citation>
    <scope>NUCLEOTIDE SEQUENCE [LARGE SCALE GENOMIC DNA]</scope>
    <source>
        <strain evidence="9 10">ATCC 11539</strain>
    </source>
</reference>
<dbReference type="Pfam" id="PF13424">
    <property type="entry name" value="TPR_12"/>
    <property type="match status" value="1"/>
</dbReference>
<keyword evidence="3" id="KW-0498">Mitosis</keyword>
<evidence type="ECO:0000256" key="3">
    <source>
        <dbReference type="ARBA" id="ARBA00022776"/>
    </source>
</evidence>
<dbReference type="Gene3D" id="1.25.40.10">
    <property type="entry name" value="Tetratricopeptide repeat domain"/>
    <property type="match status" value="2"/>
</dbReference>
<keyword evidence="4" id="KW-0833">Ubl conjugation pathway</keyword>
<evidence type="ECO:0000256" key="2">
    <source>
        <dbReference type="ARBA" id="ARBA00022737"/>
    </source>
</evidence>
<dbReference type="GO" id="GO:0045842">
    <property type="term" value="P:positive regulation of mitotic metaphase/anaphase transition"/>
    <property type="evidence" value="ECO:0007669"/>
    <property type="project" value="TreeGrafter"/>
</dbReference>
<dbReference type="InterPro" id="IPR019734">
    <property type="entry name" value="TPR_rpt"/>
</dbReference>
<keyword evidence="6" id="KW-0131">Cell cycle</keyword>
<dbReference type="PANTHER" id="PTHR12558">
    <property type="entry name" value="CELL DIVISION CYCLE 16,23,27"/>
    <property type="match status" value="1"/>
</dbReference>
<gene>
    <name evidence="9" type="ORF">GLOTRDRAFT_62747</name>
</gene>
<evidence type="ECO:0000256" key="4">
    <source>
        <dbReference type="ARBA" id="ARBA00022786"/>
    </source>
</evidence>
<evidence type="ECO:0000313" key="10">
    <source>
        <dbReference type="Proteomes" id="UP000030669"/>
    </source>
</evidence>
<feature type="repeat" description="TPR" evidence="7">
    <location>
        <begin position="530"/>
        <end position="563"/>
    </location>
</feature>
<dbReference type="GeneID" id="19307499"/>
<name>S7Q2K2_GLOTA</name>
<feature type="repeat" description="TPR" evidence="7">
    <location>
        <begin position="571"/>
        <end position="604"/>
    </location>
</feature>
<dbReference type="Pfam" id="PF12895">
    <property type="entry name" value="ANAPC3"/>
    <property type="match status" value="1"/>
</dbReference>
<evidence type="ECO:0000256" key="7">
    <source>
        <dbReference type="PROSITE-ProRule" id="PRU00339"/>
    </source>
</evidence>
<organism evidence="9 10">
    <name type="scientific">Gloeophyllum trabeum (strain ATCC 11539 / FP-39264 / Madison 617)</name>
    <name type="common">Brown rot fungus</name>
    <dbReference type="NCBI Taxonomy" id="670483"/>
    <lineage>
        <taxon>Eukaryota</taxon>
        <taxon>Fungi</taxon>
        <taxon>Dikarya</taxon>
        <taxon>Basidiomycota</taxon>
        <taxon>Agaricomycotina</taxon>
        <taxon>Agaricomycetes</taxon>
        <taxon>Gloeophyllales</taxon>
        <taxon>Gloeophyllaceae</taxon>
        <taxon>Gloeophyllum</taxon>
    </lineage>
</organism>
<feature type="compositionally biased region" description="Acidic residues" evidence="8">
    <location>
        <begin position="55"/>
        <end position="66"/>
    </location>
</feature>
<evidence type="ECO:0000256" key="8">
    <source>
        <dbReference type="SAM" id="MobiDB-lite"/>
    </source>
</evidence>
<accession>S7Q2K2</accession>
<dbReference type="GO" id="GO:0051301">
    <property type="term" value="P:cell division"/>
    <property type="evidence" value="ECO:0007669"/>
    <property type="project" value="UniProtKB-KW"/>
</dbReference>
<dbReference type="EMBL" id="KB469304">
    <property type="protein sequence ID" value="EPQ54226.1"/>
    <property type="molecule type" value="Genomic_DNA"/>
</dbReference>
<dbReference type="SUPFAM" id="SSF48452">
    <property type="entry name" value="TPR-like"/>
    <property type="match status" value="2"/>
</dbReference>
<protein>
    <submittedName>
        <fullName evidence="9">TPR-like protein</fullName>
    </submittedName>
</protein>
<evidence type="ECO:0000256" key="6">
    <source>
        <dbReference type="ARBA" id="ARBA00023306"/>
    </source>
</evidence>
<keyword evidence="2" id="KW-0677">Repeat</keyword>
<keyword evidence="1" id="KW-0132">Cell division</keyword>
<dbReference type="GO" id="GO:0031145">
    <property type="term" value="P:anaphase-promoting complex-dependent catabolic process"/>
    <property type="evidence" value="ECO:0007669"/>
    <property type="project" value="TreeGrafter"/>
</dbReference>
<dbReference type="OMA" id="DPFHNNA"/>
<dbReference type="OrthoDB" id="10006270at2759"/>
<dbReference type="PANTHER" id="PTHR12558:SF9">
    <property type="entry name" value="CELL DIVISION CYCLE PROTEIN 16 HOMOLOG"/>
    <property type="match status" value="1"/>
</dbReference>
<dbReference type="GO" id="GO:0005737">
    <property type="term" value="C:cytoplasm"/>
    <property type="evidence" value="ECO:0007669"/>
    <property type="project" value="TreeGrafter"/>
</dbReference>
<dbReference type="GO" id="GO:0016567">
    <property type="term" value="P:protein ubiquitination"/>
    <property type="evidence" value="ECO:0007669"/>
    <property type="project" value="TreeGrafter"/>
</dbReference>
<feature type="compositionally biased region" description="Polar residues" evidence="8">
    <location>
        <begin position="34"/>
        <end position="50"/>
    </location>
</feature>
<feature type="non-terminal residue" evidence="9">
    <location>
        <position position="650"/>
    </location>
</feature>
<proteinExistence type="predicted"/>
<dbReference type="KEGG" id="gtr:GLOTRDRAFT_62747"/>
<evidence type="ECO:0000313" key="9">
    <source>
        <dbReference type="EMBL" id="EPQ54226.1"/>
    </source>
</evidence>
<evidence type="ECO:0000256" key="5">
    <source>
        <dbReference type="ARBA" id="ARBA00022803"/>
    </source>
</evidence>
<dbReference type="Proteomes" id="UP000030669">
    <property type="component" value="Unassembled WGS sequence"/>
</dbReference>
<sequence length="650" mass="73857">MTSRKRRATALDPSRSVWSTSPRPSPRHHRKNKGSISRQHPLANDTTDGFQDNQNGEEDDDEEDEGWGMVDRMRLWRHDAMMQHLYDTAIFWGDKVLSWTEDPNDAFWLAQVYFMGDQFSRAETLLTRPFPVRPDEGGAHGRPAMGNHPYPLQDFNTPYPHPFHASAANLKGKGKEKEHMGPVVPGRLPAGMIDVTAQGRSNVSRLVDMSVACRYLAAQCQVEQGKWQAAIEMLGESNPFKSAGTLLPALSFVEASMCYLRGVLMQKHNRHEKAKHCFMEALTLDVKCYEALNRLAASQMMTPDEEWEFVQALPYQEQAQEDAEFVRLMYLSRLRKYKHAEEQTTVLRRLSQEYALTDNPDVLFAFADQAYAQFRWADCFAITSRILDLTSIHEPTMPLHIACMYHLRYLRSKLFVLAHDLVRKEPENAISWYAVGVWYLSSSQYKDARQYFGKASLMDPRFSPAWIAFGHSYALEGEHDAAITAYSTCARLYPGSHLPLTFAGMEYLTLAHQLAAETLNAAYDICDSDPLTLNERGIVMFNLGNYEEAVTLFSRAIELAGGTQSAQETWLSTYINLGTSYRKLKRYEEASTAYENAIRVDSRSAAAFSFLGLTQHLLGDMDQAIVRYHEALSIDPMNPFVLELLNMALE</sequence>
<feature type="repeat" description="TPR" evidence="7">
    <location>
        <begin position="605"/>
        <end position="638"/>
    </location>
</feature>
<feature type="region of interest" description="Disordered" evidence="8">
    <location>
        <begin position="1"/>
        <end position="66"/>
    </location>
</feature>
<dbReference type="STRING" id="670483.S7Q2K2"/>
<dbReference type="HOGENOM" id="CLU_011751_0_1_1"/>